<proteinExistence type="predicted"/>
<dbReference type="Proteomes" id="UP001335648">
    <property type="component" value="Unassembled WGS sequence"/>
</dbReference>
<evidence type="ECO:0000313" key="1">
    <source>
        <dbReference type="EMBL" id="KAK5874859.1"/>
    </source>
</evidence>
<dbReference type="AlphaFoldDB" id="A0AAN8AY88"/>
<evidence type="ECO:0000313" key="2">
    <source>
        <dbReference type="Proteomes" id="UP001335648"/>
    </source>
</evidence>
<gene>
    <name evidence="1" type="ORF">CesoFtcFv8_027407</name>
</gene>
<protein>
    <submittedName>
        <fullName evidence="1">Uncharacterized protein</fullName>
    </submittedName>
</protein>
<comment type="caution">
    <text evidence="1">The sequence shown here is derived from an EMBL/GenBank/DDBJ whole genome shotgun (WGS) entry which is preliminary data.</text>
</comment>
<reference evidence="1 2" key="1">
    <citation type="journal article" date="2023" name="Mol. Biol. Evol.">
        <title>Genomics of Secondarily Temperate Adaptation in the Only Non-Antarctic Icefish.</title>
        <authorList>
            <person name="Rivera-Colon A.G."/>
            <person name="Rayamajhi N."/>
            <person name="Minhas B.F."/>
            <person name="Madrigal G."/>
            <person name="Bilyk K.T."/>
            <person name="Yoon V."/>
            <person name="Hune M."/>
            <person name="Gregory S."/>
            <person name="Cheng C.H.C."/>
            <person name="Catchen J.M."/>
        </authorList>
    </citation>
    <scope>NUCLEOTIDE SEQUENCE [LARGE SCALE GENOMIC DNA]</scope>
    <source>
        <strain evidence="1">JC2023a</strain>
    </source>
</reference>
<dbReference type="EMBL" id="JAULUE010002069">
    <property type="protein sequence ID" value="KAK5874859.1"/>
    <property type="molecule type" value="Genomic_DNA"/>
</dbReference>
<sequence>MGTEAVESTNTVANTVANMGTVTGTVAGTGVEDASRIQAADTQSTTCHVNLHLSLCKENRLCLGLKCDVLSSCYLEMLMPNKDE</sequence>
<organism evidence="1 2">
    <name type="scientific">Champsocephalus esox</name>
    <name type="common">pike icefish</name>
    <dbReference type="NCBI Taxonomy" id="159716"/>
    <lineage>
        <taxon>Eukaryota</taxon>
        <taxon>Metazoa</taxon>
        <taxon>Chordata</taxon>
        <taxon>Craniata</taxon>
        <taxon>Vertebrata</taxon>
        <taxon>Euteleostomi</taxon>
        <taxon>Actinopterygii</taxon>
        <taxon>Neopterygii</taxon>
        <taxon>Teleostei</taxon>
        <taxon>Neoteleostei</taxon>
        <taxon>Acanthomorphata</taxon>
        <taxon>Eupercaria</taxon>
        <taxon>Perciformes</taxon>
        <taxon>Notothenioidei</taxon>
        <taxon>Channichthyidae</taxon>
        <taxon>Champsocephalus</taxon>
    </lineage>
</organism>
<name>A0AAN8AY88_9TELE</name>
<accession>A0AAN8AY88</accession>
<keyword evidence="2" id="KW-1185">Reference proteome</keyword>